<dbReference type="EC" id="3.1.11.6" evidence="6"/>
<protein>
    <recommendedName>
        <fullName evidence="6">Exodeoxyribonuclease 7 small subunit</fullName>
        <ecNumber evidence="6">3.1.11.6</ecNumber>
    </recommendedName>
    <alternativeName>
        <fullName evidence="6">Exodeoxyribonuclease VII small subunit</fullName>
        <shortName evidence="6">Exonuclease VII small subunit</shortName>
    </alternativeName>
</protein>
<gene>
    <name evidence="6" type="primary">xseB</name>
    <name evidence="7" type="ORF">IQ35_01261</name>
</gene>
<comment type="subunit">
    <text evidence="6">Heterooligomer composed of large and small subunits.</text>
</comment>
<dbReference type="GO" id="GO:0009318">
    <property type="term" value="C:exodeoxyribonuclease VII complex"/>
    <property type="evidence" value="ECO:0007669"/>
    <property type="project" value="UniProtKB-UniRule"/>
</dbReference>
<dbReference type="GO" id="GO:0006308">
    <property type="term" value="P:DNA catabolic process"/>
    <property type="evidence" value="ECO:0007669"/>
    <property type="project" value="UniProtKB-UniRule"/>
</dbReference>
<comment type="subcellular location">
    <subcellularLocation>
        <location evidence="6">Cytoplasm</location>
    </subcellularLocation>
</comment>
<evidence type="ECO:0000256" key="6">
    <source>
        <dbReference type="HAMAP-Rule" id="MF_00337"/>
    </source>
</evidence>
<evidence type="ECO:0000256" key="4">
    <source>
        <dbReference type="ARBA" id="ARBA00022801"/>
    </source>
</evidence>
<dbReference type="InterPro" id="IPR037004">
    <property type="entry name" value="Exonuc_VII_ssu_sf"/>
</dbReference>
<keyword evidence="3 6" id="KW-0540">Nuclease</keyword>
<comment type="similarity">
    <text evidence="1 6">Belongs to the XseB family.</text>
</comment>
<accession>A0A562KHY4</accession>
<dbReference type="AlphaFoldDB" id="A0A562KHY4"/>
<evidence type="ECO:0000256" key="3">
    <source>
        <dbReference type="ARBA" id="ARBA00022722"/>
    </source>
</evidence>
<comment type="caution">
    <text evidence="7">The sequence shown here is derived from an EMBL/GenBank/DDBJ whole genome shotgun (WGS) entry which is preliminary data.</text>
</comment>
<keyword evidence="5 6" id="KW-0269">Exonuclease</keyword>
<sequence>MAEDSMTQPTDPTALSFEEALRALEIIVRRLESGDVPLDESISLYSEGEALRKQCMERLQSAEARIRKLTLDANGAVTGAQPFGAD</sequence>
<dbReference type="EMBL" id="VLKK01000004">
    <property type="protein sequence ID" value="TWH95010.1"/>
    <property type="molecule type" value="Genomic_DNA"/>
</dbReference>
<proteinExistence type="inferred from homology"/>
<dbReference type="NCBIfam" id="NF002139">
    <property type="entry name" value="PRK00977.1-3"/>
    <property type="match status" value="1"/>
</dbReference>
<reference evidence="7 8" key="1">
    <citation type="journal article" date="2015" name="Stand. Genomic Sci.">
        <title>Genomic Encyclopedia of Bacterial and Archaeal Type Strains, Phase III: the genomes of soil and plant-associated and newly described type strains.</title>
        <authorList>
            <person name="Whitman W.B."/>
            <person name="Woyke T."/>
            <person name="Klenk H.P."/>
            <person name="Zhou Y."/>
            <person name="Lilburn T.G."/>
            <person name="Beck B.J."/>
            <person name="De Vos P."/>
            <person name="Vandamme P."/>
            <person name="Eisen J.A."/>
            <person name="Garrity G."/>
            <person name="Hugenholtz P."/>
            <person name="Kyrpides N.C."/>
        </authorList>
    </citation>
    <scope>NUCLEOTIDE SEQUENCE [LARGE SCALE GENOMIC DNA]</scope>
    <source>
        <strain evidence="7 8">CGMCC 1.7748</strain>
    </source>
</reference>
<dbReference type="GO" id="GO:0005829">
    <property type="term" value="C:cytosol"/>
    <property type="evidence" value="ECO:0007669"/>
    <property type="project" value="TreeGrafter"/>
</dbReference>
<keyword evidence="2 6" id="KW-0963">Cytoplasm</keyword>
<comment type="catalytic activity">
    <reaction evidence="6">
        <text>Exonucleolytic cleavage in either 5'- to 3'- or 3'- to 5'-direction to yield nucleoside 5'-phosphates.</text>
        <dbReference type="EC" id="3.1.11.6"/>
    </reaction>
</comment>
<evidence type="ECO:0000256" key="2">
    <source>
        <dbReference type="ARBA" id="ARBA00022490"/>
    </source>
</evidence>
<dbReference type="GO" id="GO:0008855">
    <property type="term" value="F:exodeoxyribonuclease VII activity"/>
    <property type="evidence" value="ECO:0007669"/>
    <property type="project" value="UniProtKB-UniRule"/>
</dbReference>
<dbReference type="NCBIfam" id="TIGR01280">
    <property type="entry name" value="xseB"/>
    <property type="match status" value="1"/>
</dbReference>
<keyword evidence="8" id="KW-1185">Reference proteome</keyword>
<dbReference type="PANTHER" id="PTHR34137:SF1">
    <property type="entry name" value="EXODEOXYRIBONUCLEASE 7 SMALL SUBUNIT"/>
    <property type="match status" value="1"/>
</dbReference>
<organism evidence="7 8">
    <name type="scientific">Sphingobium wenxiniae (strain DSM 21828 / CGMCC 1.7748 / JZ-1)</name>
    <dbReference type="NCBI Taxonomy" id="595605"/>
    <lineage>
        <taxon>Bacteria</taxon>
        <taxon>Pseudomonadati</taxon>
        <taxon>Pseudomonadota</taxon>
        <taxon>Alphaproteobacteria</taxon>
        <taxon>Sphingomonadales</taxon>
        <taxon>Sphingomonadaceae</taxon>
        <taxon>Sphingobium</taxon>
    </lineage>
</organism>
<dbReference type="RefSeq" id="WP_031291522.1">
    <property type="nucleotide sequence ID" value="NZ_JACIIY010000002.1"/>
</dbReference>
<dbReference type="InterPro" id="IPR003761">
    <property type="entry name" value="Exonuc_VII_S"/>
</dbReference>
<dbReference type="HAMAP" id="MF_00337">
    <property type="entry name" value="Exonuc_7_S"/>
    <property type="match status" value="1"/>
</dbReference>
<dbReference type="SUPFAM" id="SSF116842">
    <property type="entry name" value="XseB-like"/>
    <property type="match status" value="1"/>
</dbReference>
<keyword evidence="4 6" id="KW-0378">Hydrolase</keyword>
<comment type="function">
    <text evidence="6">Bidirectionally degrades single-stranded DNA into large acid-insoluble oligonucleotides, which are then degraded further into small acid-soluble oligonucleotides.</text>
</comment>
<dbReference type="Pfam" id="PF02609">
    <property type="entry name" value="Exonuc_VII_S"/>
    <property type="match status" value="1"/>
</dbReference>
<evidence type="ECO:0000313" key="7">
    <source>
        <dbReference type="EMBL" id="TWH95010.1"/>
    </source>
</evidence>
<name>A0A562KHY4_SPHWJ</name>
<dbReference type="Gene3D" id="1.10.287.1040">
    <property type="entry name" value="Exonuclease VII, small subunit"/>
    <property type="match status" value="1"/>
</dbReference>
<evidence type="ECO:0000256" key="1">
    <source>
        <dbReference type="ARBA" id="ARBA00009998"/>
    </source>
</evidence>
<dbReference type="PANTHER" id="PTHR34137">
    <property type="entry name" value="EXODEOXYRIBONUCLEASE 7 SMALL SUBUNIT"/>
    <property type="match status" value="1"/>
</dbReference>
<evidence type="ECO:0000256" key="5">
    <source>
        <dbReference type="ARBA" id="ARBA00022839"/>
    </source>
</evidence>
<evidence type="ECO:0000313" key="8">
    <source>
        <dbReference type="Proteomes" id="UP000316624"/>
    </source>
</evidence>
<dbReference type="Proteomes" id="UP000316624">
    <property type="component" value="Unassembled WGS sequence"/>
</dbReference>